<dbReference type="Pfam" id="PF00355">
    <property type="entry name" value="Rieske"/>
    <property type="match status" value="1"/>
</dbReference>
<dbReference type="GO" id="GO:0046872">
    <property type="term" value="F:metal ion binding"/>
    <property type="evidence" value="ECO:0007669"/>
    <property type="project" value="UniProtKB-KW"/>
</dbReference>
<dbReference type="Gene3D" id="2.102.10.10">
    <property type="entry name" value="Rieske [2Fe-2S] iron-sulphur domain"/>
    <property type="match status" value="1"/>
</dbReference>
<sequence length="164" mass="18064">MLKLNVSRRTFVGGSIVLGTLLVSHRFAKACVAPSLPYRKKKIASIRDVKAHKPIMFNYPDENSPAVLVKIGRPAIGGVGPDKDIVAFSALCTHQGCPLQYSKGRFVCKCHYSMFDPAKNGQTYQGHASEWLPQIKLSVDRRGNIYAEAVEGLVWGRAINLLPK</sequence>
<evidence type="ECO:0000256" key="2">
    <source>
        <dbReference type="ARBA" id="ARBA00022723"/>
    </source>
</evidence>
<dbReference type="InterPro" id="IPR017941">
    <property type="entry name" value="Rieske_2Fe-2S"/>
</dbReference>
<feature type="domain" description="Rieske" evidence="6">
    <location>
        <begin position="52"/>
        <end position="140"/>
    </location>
</feature>
<keyword evidence="5" id="KW-1015">Disulfide bond</keyword>
<keyword evidence="8" id="KW-1185">Reference proteome</keyword>
<evidence type="ECO:0000256" key="1">
    <source>
        <dbReference type="ARBA" id="ARBA00022714"/>
    </source>
</evidence>
<dbReference type="InterPro" id="IPR014067">
    <property type="entry name" value="AioB/IdrB_ssu"/>
</dbReference>
<proteinExistence type="predicted"/>
<keyword evidence="2" id="KW-0479">Metal-binding</keyword>
<comment type="caution">
    <text evidence="7">The sequence shown here is derived from an EMBL/GenBank/DDBJ whole genome shotgun (WGS) entry which is preliminary data.</text>
</comment>
<evidence type="ECO:0000256" key="3">
    <source>
        <dbReference type="ARBA" id="ARBA00023004"/>
    </source>
</evidence>
<dbReference type="InterPro" id="IPR014349">
    <property type="entry name" value="Rieske_Fe-S_prot"/>
</dbReference>
<dbReference type="AlphaFoldDB" id="A0A497XNN2"/>
<organism evidence="7 8">
    <name type="scientific">Hydrogenivirga caldilitoris</name>
    <dbReference type="NCBI Taxonomy" id="246264"/>
    <lineage>
        <taxon>Bacteria</taxon>
        <taxon>Pseudomonadati</taxon>
        <taxon>Aquificota</taxon>
        <taxon>Aquificia</taxon>
        <taxon>Aquificales</taxon>
        <taxon>Aquificaceae</taxon>
        <taxon>Hydrogenivirga</taxon>
    </lineage>
</organism>
<protein>
    <submittedName>
        <fullName evidence="7">Arsenite oxidase small subunit</fullName>
    </submittedName>
</protein>
<dbReference type="NCBIfam" id="TIGR02694">
    <property type="entry name" value="arsenite_ox_S"/>
    <property type="match status" value="1"/>
</dbReference>
<keyword evidence="4" id="KW-0411">Iron-sulfur</keyword>
<reference evidence="7 8" key="1">
    <citation type="submission" date="2018-10" db="EMBL/GenBank/DDBJ databases">
        <title>Genomic Encyclopedia of Archaeal and Bacterial Type Strains, Phase II (KMG-II): from individual species to whole genera.</title>
        <authorList>
            <person name="Goeker M."/>
        </authorList>
    </citation>
    <scope>NUCLEOTIDE SEQUENCE [LARGE SCALE GENOMIC DNA]</scope>
    <source>
        <strain evidence="7 8">DSM 16510</strain>
    </source>
</reference>
<evidence type="ECO:0000256" key="4">
    <source>
        <dbReference type="ARBA" id="ARBA00023014"/>
    </source>
</evidence>
<evidence type="ECO:0000313" key="8">
    <source>
        <dbReference type="Proteomes" id="UP000267841"/>
    </source>
</evidence>
<evidence type="ECO:0000259" key="6">
    <source>
        <dbReference type="PROSITE" id="PS51296"/>
    </source>
</evidence>
<evidence type="ECO:0000313" key="7">
    <source>
        <dbReference type="EMBL" id="RLJ70545.1"/>
    </source>
</evidence>
<dbReference type="SUPFAM" id="SSF50022">
    <property type="entry name" value="ISP domain"/>
    <property type="match status" value="1"/>
</dbReference>
<dbReference type="GO" id="GO:0051537">
    <property type="term" value="F:2 iron, 2 sulfur cluster binding"/>
    <property type="evidence" value="ECO:0007669"/>
    <property type="project" value="UniProtKB-KW"/>
</dbReference>
<keyword evidence="1" id="KW-0001">2Fe-2S</keyword>
<dbReference type="InterPro" id="IPR036922">
    <property type="entry name" value="Rieske_2Fe-2S_sf"/>
</dbReference>
<name>A0A497XNN2_9AQUI</name>
<dbReference type="OrthoDB" id="9802613at2"/>
<keyword evidence="3" id="KW-0408">Iron</keyword>
<gene>
    <name evidence="7" type="ORF">BCF55_0821</name>
</gene>
<dbReference type="Proteomes" id="UP000267841">
    <property type="component" value="Unassembled WGS sequence"/>
</dbReference>
<dbReference type="PROSITE" id="PS51296">
    <property type="entry name" value="RIESKE"/>
    <property type="match status" value="1"/>
</dbReference>
<dbReference type="PANTHER" id="PTHR10134">
    <property type="entry name" value="CYTOCHROME B-C1 COMPLEX SUBUNIT RIESKE, MITOCHONDRIAL"/>
    <property type="match status" value="1"/>
</dbReference>
<evidence type="ECO:0000256" key="5">
    <source>
        <dbReference type="ARBA" id="ARBA00023157"/>
    </source>
</evidence>
<dbReference type="EMBL" id="RCCJ01000001">
    <property type="protein sequence ID" value="RLJ70545.1"/>
    <property type="molecule type" value="Genomic_DNA"/>
</dbReference>
<accession>A0A497XNN2</accession>